<organism evidence="2 3">
    <name type="scientific">Limimaricola litoreus</name>
    <dbReference type="NCBI Taxonomy" id="2955316"/>
    <lineage>
        <taxon>Bacteria</taxon>
        <taxon>Pseudomonadati</taxon>
        <taxon>Pseudomonadota</taxon>
        <taxon>Alphaproteobacteria</taxon>
        <taxon>Rhodobacterales</taxon>
        <taxon>Paracoccaceae</taxon>
        <taxon>Limimaricola</taxon>
    </lineage>
</organism>
<dbReference type="NCBIfam" id="TIGR03370">
    <property type="entry name" value="VPLPA-CTERM"/>
    <property type="match status" value="1"/>
</dbReference>
<protein>
    <submittedName>
        <fullName evidence="2">VPLPA-CTERM sorting domain-containing protein</fullName>
    </submittedName>
</protein>
<keyword evidence="1" id="KW-0732">Signal</keyword>
<sequence length="245" mass="25349">MSKFSSFIAAGLLAGTVAFPAAAASVILDLRGNDFPFGPILPGSFDVTDAATGTTATVSAGAFKHLEVSGHTVGAASTKVHGASIGRYSSGAGVHSSFFDNHKVDGWNNRDYIQIAFDHDATFEWAVFGSVSHVASVALLTDTSGDGEIGIGDTTWGPVGFGSLPGYHGYKFAKAPEGVNIASQTFGFLAPDWKSSWKLAAVSFDVKSPTFNDENPSPVPLPASGLLLVAGLGGLGLARRRRNKS</sequence>
<comment type="caution">
    <text evidence="2">The sequence shown here is derived from an EMBL/GenBank/DDBJ whole genome shotgun (WGS) entry which is preliminary data.</text>
</comment>
<keyword evidence="3" id="KW-1185">Reference proteome</keyword>
<gene>
    <name evidence="2" type="ORF">NHG85_07215</name>
</gene>
<feature type="chain" id="PRO_5040940504" evidence="1">
    <location>
        <begin position="24"/>
        <end position="245"/>
    </location>
</feature>
<accession>A0A9X2JP29</accession>
<evidence type="ECO:0000313" key="2">
    <source>
        <dbReference type="EMBL" id="MCP1168314.1"/>
    </source>
</evidence>
<reference evidence="2" key="1">
    <citation type="submission" date="2022-06" db="EMBL/GenBank/DDBJ databases">
        <title>Limimaricola sediminis sp. nov., isolated from an intertidal sediment.</title>
        <authorList>
            <person name="Shao X."/>
        </authorList>
    </citation>
    <scope>NUCLEOTIDE SEQUENCE</scope>
    <source>
        <strain evidence="2">ASW11-118</strain>
    </source>
</reference>
<feature type="signal peptide" evidence="1">
    <location>
        <begin position="1"/>
        <end position="23"/>
    </location>
</feature>
<proteinExistence type="predicted"/>
<name>A0A9X2JP29_9RHOB</name>
<dbReference type="AlphaFoldDB" id="A0A9X2JP29"/>
<evidence type="ECO:0000313" key="3">
    <source>
        <dbReference type="Proteomes" id="UP001139477"/>
    </source>
</evidence>
<dbReference type="Proteomes" id="UP001139477">
    <property type="component" value="Unassembled WGS sequence"/>
</dbReference>
<dbReference type="InterPro" id="IPR022472">
    <property type="entry name" value="VPLPA-CTERM"/>
</dbReference>
<evidence type="ECO:0000256" key="1">
    <source>
        <dbReference type="SAM" id="SignalP"/>
    </source>
</evidence>
<dbReference type="EMBL" id="JAMYXC010000111">
    <property type="protein sequence ID" value="MCP1168314.1"/>
    <property type="molecule type" value="Genomic_DNA"/>
</dbReference>